<dbReference type="EMBL" id="BJNN01000121">
    <property type="protein sequence ID" value="GEC64460.1"/>
    <property type="molecule type" value="Genomic_DNA"/>
</dbReference>
<protein>
    <submittedName>
        <fullName evidence="1">Uncharacterized protein</fullName>
    </submittedName>
</protein>
<name>A0ABQ0SI30_NOVHA</name>
<accession>A0ABQ0SI30</accession>
<reference evidence="1 2" key="1">
    <citation type="submission" date="2019-06" db="EMBL/GenBank/DDBJ databases">
        <title>Whole genome shotgun sequence of Komagataeibacter hansenii NBRC 14820.</title>
        <authorList>
            <person name="Hosoyama A."/>
            <person name="Uohara A."/>
            <person name="Ohji S."/>
            <person name="Ichikawa N."/>
        </authorList>
    </citation>
    <scope>NUCLEOTIDE SEQUENCE [LARGE SCALE GENOMIC DNA]</scope>
    <source>
        <strain evidence="1 2">NBRC 14820</strain>
    </source>
</reference>
<keyword evidence="2" id="KW-1185">Reference proteome</keyword>
<comment type="caution">
    <text evidence="1">The sequence shown here is derived from an EMBL/GenBank/DDBJ whole genome shotgun (WGS) entry which is preliminary data.</text>
</comment>
<proteinExistence type="predicted"/>
<gene>
    <name evidence="1" type="ORF">GHA01_23090</name>
</gene>
<evidence type="ECO:0000313" key="1">
    <source>
        <dbReference type="EMBL" id="GEC64460.1"/>
    </source>
</evidence>
<dbReference type="RefSeq" id="WP_003617713.1">
    <property type="nucleotide sequence ID" value="NZ_BJNN01000121.1"/>
</dbReference>
<dbReference type="Pfam" id="PF20131">
    <property type="entry name" value="MC3"/>
    <property type="match status" value="1"/>
</dbReference>
<organism evidence="1 2">
    <name type="scientific">Novacetimonas hansenii</name>
    <name type="common">Komagataeibacter hansenii</name>
    <dbReference type="NCBI Taxonomy" id="436"/>
    <lineage>
        <taxon>Bacteria</taxon>
        <taxon>Pseudomonadati</taxon>
        <taxon>Pseudomonadota</taxon>
        <taxon>Alphaproteobacteria</taxon>
        <taxon>Acetobacterales</taxon>
        <taxon>Acetobacteraceae</taxon>
        <taxon>Novacetimonas</taxon>
    </lineage>
</organism>
<dbReference type="Proteomes" id="UP000319478">
    <property type="component" value="Unassembled WGS sequence"/>
</dbReference>
<dbReference type="InterPro" id="IPR045390">
    <property type="entry name" value="ABC-3C_MC3"/>
</dbReference>
<evidence type="ECO:0000313" key="2">
    <source>
        <dbReference type="Proteomes" id="UP000319478"/>
    </source>
</evidence>
<sequence>MNVAYDIFAETNPAFCTFGLVGFCRKYEMASGKSPNLTLAYLALPLALSDDLRTSFDETAVTTGLLAWLNRYPDVRLDLGVRLDASKNIVSSALRFGLSARVLLLSADGTIGLGAQKLSTGPIADLPESPKRAIKRAERLGTWMGKAGSAATIFSAFGVMP</sequence>